<evidence type="ECO:0000256" key="1">
    <source>
        <dbReference type="ARBA" id="ARBA00004123"/>
    </source>
</evidence>
<dbReference type="GO" id="GO:0008270">
    <property type="term" value="F:zinc ion binding"/>
    <property type="evidence" value="ECO:0007669"/>
    <property type="project" value="UniProtKB-KW"/>
</dbReference>
<reference evidence="12" key="2">
    <citation type="submission" date="2016-04" db="UniProtKB">
        <authorList>
            <consortium name="WormBaseParasite"/>
        </authorList>
    </citation>
    <scope>IDENTIFICATION</scope>
</reference>
<dbReference type="PANTHER" id="PTHR24392:SF56">
    <property type="entry name" value="ZINC FINGER PROTEIN 510"/>
    <property type="match status" value="1"/>
</dbReference>
<reference evidence="11" key="1">
    <citation type="submission" date="2012-09" db="EMBL/GenBank/DDBJ databases">
        <authorList>
            <person name="Martin A.A."/>
        </authorList>
    </citation>
    <scope>NUCLEOTIDE SEQUENCE</scope>
</reference>
<dbReference type="PROSITE" id="PS00028">
    <property type="entry name" value="ZINC_FINGER_C2H2_1"/>
    <property type="match status" value="1"/>
</dbReference>
<feature type="domain" description="C2H2-type" evidence="10">
    <location>
        <begin position="742"/>
        <end position="769"/>
    </location>
</feature>
<feature type="region of interest" description="Disordered" evidence="9">
    <location>
        <begin position="260"/>
        <end position="285"/>
    </location>
</feature>
<evidence type="ECO:0000256" key="2">
    <source>
        <dbReference type="ARBA" id="ARBA00022723"/>
    </source>
</evidence>
<keyword evidence="6" id="KW-0238">DNA-binding</keyword>
<organism evidence="11 12">
    <name type="scientific">Angiostrongylus cantonensis</name>
    <name type="common">Rat lungworm</name>
    <dbReference type="NCBI Taxonomy" id="6313"/>
    <lineage>
        <taxon>Eukaryota</taxon>
        <taxon>Metazoa</taxon>
        <taxon>Ecdysozoa</taxon>
        <taxon>Nematoda</taxon>
        <taxon>Chromadorea</taxon>
        <taxon>Rhabditida</taxon>
        <taxon>Rhabditina</taxon>
        <taxon>Rhabditomorpha</taxon>
        <taxon>Strongyloidea</taxon>
        <taxon>Metastrongylidae</taxon>
        <taxon>Angiostrongylus</taxon>
    </lineage>
</organism>
<evidence type="ECO:0000256" key="6">
    <source>
        <dbReference type="ARBA" id="ARBA00023125"/>
    </source>
</evidence>
<evidence type="ECO:0000256" key="7">
    <source>
        <dbReference type="ARBA" id="ARBA00023242"/>
    </source>
</evidence>
<evidence type="ECO:0000256" key="8">
    <source>
        <dbReference type="PROSITE-ProRule" id="PRU00042"/>
    </source>
</evidence>
<keyword evidence="3" id="KW-0677">Repeat</keyword>
<dbReference type="WBParaSite" id="ACAC_0000778801-mRNA-1">
    <property type="protein sequence ID" value="ACAC_0000778801-mRNA-1"/>
    <property type="gene ID" value="ACAC_0000778801"/>
</dbReference>
<evidence type="ECO:0000259" key="10">
    <source>
        <dbReference type="PROSITE" id="PS50157"/>
    </source>
</evidence>
<dbReference type="InterPro" id="IPR013087">
    <property type="entry name" value="Znf_C2H2_type"/>
</dbReference>
<evidence type="ECO:0000313" key="12">
    <source>
        <dbReference type="WBParaSite" id="ACAC_0000778801-mRNA-1"/>
    </source>
</evidence>
<keyword evidence="11" id="KW-1185">Reference proteome</keyword>
<comment type="subcellular location">
    <subcellularLocation>
        <location evidence="1">Nucleus</location>
    </subcellularLocation>
</comment>
<evidence type="ECO:0000256" key="3">
    <source>
        <dbReference type="ARBA" id="ARBA00022737"/>
    </source>
</evidence>
<keyword evidence="2" id="KW-0479">Metal-binding</keyword>
<evidence type="ECO:0000256" key="5">
    <source>
        <dbReference type="ARBA" id="ARBA00022833"/>
    </source>
</evidence>
<accession>A0A158P940</accession>
<dbReference type="GO" id="GO:0003677">
    <property type="term" value="F:DNA binding"/>
    <property type="evidence" value="ECO:0007669"/>
    <property type="project" value="UniProtKB-KW"/>
</dbReference>
<evidence type="ECO:0000256" key="9">
    <source>
        <dbReference type="SAM" id="MobiDB-lite"/>
    </source>
</evidence>
<evidence type="ECO:0000313" key="11">
    <source>
        <dbReference type="Proteomes" id="UP000035642"/>
    </source>
</evidence>
<dbReference type="InterPro" id="IPR036236">
    <property type="entry name" value="Znf_C2H2_sf"/>
</dbReference>
<dbReference type="GO" id="GO:0005634">
    <property type="term" value="C:nucleus"/>
    <property type="evidence" value="ECO:0007669"/>
    <property type="project" value="UniProtKB-SubCell"/>
</dbReference>
<dbReference type="Proteomes" id="UP000035642">
    <property type="component" value="Unassembled WGS sequence"/>
</dbReference>
<dbReference type="Gene3D" id="3.30.160.60">
    <property type="entry name" value="Classic Zinc Finger"/>
    <property type="match status" value="6"/>
</dbReference>
<feature type="region of interest" description="Disordered" evidence="9">
    <location>
        <begin position="765"/>
        <end position="785"/>
    </location>
</feature>
<dbReference type="SMART" id="SM00355">
    <property type="entry name" value="ZnF_C2H2"/>
    <property type="match status" value="16"/>
</dbReference>
<keyword evidence="4 8" id="KW-0863">Zinc-finger</keyword>
<protein>
    <submittedName>
        <fullName evidence="12">C2H2-type domain-containing protein</fullName>
    </submittedName>
</protein>
<name>A0A158P940_ANGCA</name>
<keyword evidence="5" id="KW-0862">Zinc</keyword>
<keyword evidence="7" id="KW-0539">Nucleus</keyword>
<evidence type="ECO:0000256" key="4">
    <source>
        <dbReference type="ARBA" id="ARBA00022771"/>
    </source>
</evidence>
<dbReference type="AlphaFoldDB" id="A0A158P940"/>
<dbReference type="SUPFAM" id="SSF57667">
    <property type="entry name" value="beta-beta-alpha zinc fingers"/>
    <property type="match status" value="3"/>
</dbReference>
<sequence length="1215" mass="136277">MISACRLRIVINAYAFIYPEEQLRVLHGSTSGPQYYCTVVFVDVQNPYLSHMKKEDLICDYRMSTEPDSLRRSKRNKFHLDVAAMHLANPERRRAQQGRLTPSPDVVACRTSSLSPADNTSPASSEPSDEKSRRVRRTPARNASYVFEDSDDDDCRRGLEGTNLCVKCPARFETRPGLANHFKLHFGEKRKFACELCDFSATTPKSLRLHQKVHDRFGVGPATFSDPRENQPHIEGLHCEMSVESTFGLNSSPPQLSPPIAYSACPSRSHTEPAPSSEPSQSRRAALTCPMTPPPNLVRVNASLNPGQECRKEPRKCLECPYLAKTASSLKIHSISHKKESGFLCPFCTFKSESAAFLKRHVEVHGCSSFTWPPTYVGLSPWKSLLDRNSACTRSRSIMNLLFLRCASQHAPIGSPMRWPCPILGCNFSAAVVSQHVVHHIQSHIPTLHTRISVVFHSGEASFVTASRVFQMWYLYGNCRRNFVKPKLEIVDDFMPKLEPHHENLDEKWNAQNVKLEADDSMMMTNAVSFYAGSANHVPKGNEFACALCPYTTSTRLTLQRHEIKHHVKEIYQCVHCSFSGRTLECIEKHSRLHQKLPIDASTVSSSPSPQIHLPPVVLLPVTTVPSLIPLSNSGASVITVSLTSGPGGEQIALPASTALPITFATIVGSTIVPSSSMESVTSYSQQQQTKCPPRRSATEPSLRFIGSDGVKRRRCLLCPYMSKFSCDMRSHMEMHTMNARFKCSQCSYSTKRAVSLRSHIALHTEDNANRAQHPTDDEDSSSTPLSPTFVELKCDVCPFKTTIYQRMWNHKQKHKKASKFVCTKCTFSTGSESCLEDHMIVHSESSSVVDTGAAPSPSPSADLLQKSCSEKSVSPDFQETPILNERQVFVCLTDPLSSSTEVSTTKNDVKNPITVKPEYEQALRPTKEVLPVLKCDRKTLSGYQCPDCPFIESDKMIFDLHREMHGGRPRAFACNLCNYRKRGLGRRGFQPSDPIPLGAKHFACTQCSFRTVNETTFIQHRQQHAQNIVSHFQHIQQRLVTQMKRAASQQEEDSKRCSKVKRVAKKSDKHVDFQHACLQCTFRCDTSVAFSRHLEMHSQNALFKCRICDYSANTKNIVDYHEQNHHLGQSLTELRKSAILAPDIVQLDVTASSEERARLGGQDLRCRRCHFSTLDLSAYTKHWEQNHGDTPEDREVAGELRMKLVPPSSILTTA</sequence>
<proteinExistence type="predicted"/>
<feature type="compositionally biased region" description="Polar residues" evidence="9">
    <location>
        <begin position="110"/>
        <end position="126"/>
    </location>
</feature>
<feature type="region of interest" description="Disordered" evidence="9">
    <location>
        <begin position="89"/>
        <end position="142"/>
    </location>
</feature>
<dbReference type="STRING" id="6313.A0A158P940"/>
<dbReference type="PANTHER" id="PTHR24392">
    <property type="entry name" value="ZINC FINGER PROTEIN"/>
    <property type="match status" value="1"/>
</dbReference>
<feature type="domain" description="C2H2-type" evidence="10">
    <location>
        <begin position="192"/>
        <end position="214"/>
    </location>
</feature>
<dbReference type="PROSITE" id="PS50157">
    <property type="entry name" value="ZINC_FINGER_C2H2_2"/>
    <property type="match status" value="3"/>
</dbReference>
<feature type="domain" description="C2H2-type" evidence="10">
    <location>
        <begin position="163"/>
        <end position="190"/>
    </location>
</feature>